<name>A0A6S6T515_9BACT</name>
<protein>
    <submittedName>
        <fullName evidence="1">Uncharacterized protein</fullName>
    </submittedName>
</protein>
<accession>A0A6S6T515</accession>
<sequence>MKKIITTIILMTMMLFSYSQQEPVKYSDEIVYTQKILKTKLTRRVIDGDTTYLYQTRNQNYPIQNYVILFKENYCKESLNKIVKTALEVYKTKESVIMNGRTYEAGPFKTVVIRGDGFLIQLYVKNLKKILKETS</sequence>
<organism evidence="1">
    <name type="scientific">uncultured Sulfurovum sp</name>
    <dbReference type="NCBI Taxonomy" id="269237"/>
    <lineage>
        <taxon>Bacteria</taxon>
        <taxon>Pseudomonadati</taxon>
        <taxon>Campylobacterota</taxon>
        <taxon>Epsilonproteobacteria</taxon>
        <taxon>Campylobacterales</taxon>
        <taxon>Sulfurovaceae</taxon>
        <taxon>Sulfurovum</taxon>
        <taxon>environmental samples</taxon>
    </lineage>
</organism>
<reference evidence="1" key="1">
    <citation type="submission" date="2020-01" db="EMBL/GenBank/DDBJ databases">
        <authorList>
            <person name="Meier V. D."/>
            <person name="Meier V D."/>
        </authorList>
    </citation>
    <scope>NUCLEOTIDE SEQUENCE</scope>
    <source>
        <strain evidence="1">HLG_WM_MAG_03</strain>
    </source>
</reference>
<evidence type="ECO:0000313" key="1">
    <source>
        <dbReference type="EMBL" id="CAA6810560.1"/>
    </source>
</evidence>
<dbReference type="AlphaFoldDB" id="A0A6S6T515"/>
<proteinExistence type="predicted"/>
<dbReference type="EMBL" id="CACVAR010000201">
    <property type="protein sequence ID" value="CAA6810560.1"/>
    <property type="molecule type" value="Genomic_DNA"/>
</dbReference>
<gene>
    <name evidence="1" type="ORF">HELGO_WM16099</name>
</gene>